<dbReference type="GO" id="GO:0000056">
    <property type="term" value="P:ribosomal small subunit export from nucleus"/>
    <property type="evidence" value="ECO:0007669"/>
    <property type="project" value="TreeGrafter"/>
</dbReference>
<dbReference type="InterPro" id="IPR011989">
    <property type="entry name" value="ARM-like"/>
</dbReference>
<dbReference type="SMART" id="SM00025">
    <property type="entry name" value="Pumilio"/>
    <property type="match status" value="3"/>
</dbReference>
<evidence type="ECO:0000256" key="1">
    <source>
        <dbReference type="ARBA" id="ARBA00022737"/>
    </source>
</evidence>
<accession>A0A7S1FN17</accession>
<evidence type="ECO:0000256" key="3">
    <source>
        <dbReference type="SAM" id="MobiDB-lite"/>
    </source>
</evidence>
<gene>
    <name evidence="4" type="ORF">CHYS00102_LOCUS3838</name>
</gene>
<dbReference type="PANTHER" id="PTHR13102">
    <property type="entry name" value="NUCLEOLAR PROTEIN 9"/>
    <property type="match status" value="1"/>
</dbReference>
<dbReference type="GO" id="GO:0000480">
    <property type="term" value="P:endonucleolytic cleavage in 5'-ETS of tricistronic rRNA transcript (SSU-rRNA, 5.8S rRNA, LSU-rRNA)"/>
    <property type="evidence" value="ECO:0007669"/>
    <property type="project" value="TreeGrafter"/>
</dbReference>
<sequence>MHRDLVHALVLGRGGAEDEGEGKDEGAGEKKRRRAVLADYVSHPIANHVLQRLLATVRHREEADALIRPLCDLMGRGAPTDADVSQPGPLHPSRRGVLHHTAELAAKYRVGQERFLKYLTKGLGESLAECVVTLLHVELVAPSPRGRSVVLDVHGARTVRALLDFVPRLTQDILEGVVGGSLDGETLAAVARDALGSRCVMDGVLDGPVASSPFSAAVVSLFEILRPHLLTLATDRVGHHTVKKIFAALPPERRAELTAELAGASGRLGGNAMGRAVIEACFVEEFLAGESAFMAAVARMKNREGFLEDIMAKSGEGGRKRKRKRRRAKQGNE</sequence>
<feature type="region of interest" description="Disordered" evidence="3">
    <location>
        <begin position="314"/>
        <end position="333"/>
    </location>
</feature>
<dbReference type="EMBL" id="HBFR01005450">
    <property type="protein sequence ID" value="CAD8876660.1"/>
    <property type="molecule type" value="Transcribed_RNA"/>
</dbReference>
<organism evidence="4">
    <name type="scientific">Corethron hystrix</name>
    <dbReference type="NCBI Taxonomy" id="216773"/>
    <lineage>
        <taxon>Eukaryota</taxon>
        <taxon>Sar</taxon>
        <taxon>Stramenopiles</taxon>
        <taxon>Ochrophyta</taxon>
        <taxon>Bacillariophyta</taxon>
        <taxon>Coscinodiscophyceae</taxon>
        <taxon>Corethrophycidae</taxon>
        <taxon>Corethrales</taxon>
        <taxon>Corethraceae</taxon>
        <taxon>Corethron</taxon>
    </lineage>
</organism>
<dbReference type="Pfam" id="PF22493">
    <property type="entry name" value="PUF_NOP9"/>
    <property type="match status" value="1"/>
</dbReference>
<dbReference type="PROSITE" id="PS50302">
    <property type="entry name" value="PUM"/>
    <property type="match status" value="1"/>
</dbReference>
<dbReference type="GO" id="GO:0000447">
    <property type="term" value="P:endonucleolytic cleavage in ITS1 to separate SSU-rRNA from 5.8S rRNA and LSU-rRNA from tricistronic rRNA transcript (SSU-rRNA, 5.8S rRNA, LSU-rRNA)"/>
    <property type="evidence" value="ECO:0007669"/>
    <property type="project" value="TreeGrafter"/>
</dbReference>
<protein>
    <recommendedName>
        <fullName evidence="5">Nucleolar protein 9</fullName>
    </recommendedName>
</protein>
<feature type="repeat" description="Pumilio" evidence="2">
    <location>
        <begin position="223"/>
        <end position="259"/>
    </location>
</feature>
<feature type="compositionally biased region" description="Basic residues" evidence="3">
    <location>
        <begin position="319"/>
        <end position="333"/>
    </location>
</feature>
<dbReference type="PANTHER" id="PTHR13102:SF0">
    <property type="entry name" value="NUCLEOLAR PROTEIN 9"/>
    <property type="match status" value="1"/>
</dbReference>
<dbReference type="InterPro" id="IPR001313">
    <property type="entry name" value="Pumilio_RNA-bd_rpt"/>
</dbReference>
<dbReference type="GO" id="GO:0030686">
    <property type="term" value="C:90S preribosome"/>
    <property type="evidence" value="ECO:0007669"/>
    <property type="project" value="TreeGrafter"/>
</dbReference>
<proteinExistence type="predicted"/>
<keyword evidence="1" id="KW-0677">Repeat</keyword>
<dbReference type="SUPFAM" id="SSF48371">
    <property type="entry name" value="ARM repeat"/>
    <property type="match status" value="1"/>
</dbReference>
<feature type="region of interest" description="Disordered" evidence="3">
    <location>
        <begin position="10"/>
        <end position="31"/>
    </location>
</feature>
<dbReference type="InterPro" id="IPR016024">
    <property type="entry name" value="ARM-type_fold"/>
</dbReference>
<dbReference type="AlphaFoldDB" id="A0A7S1FN17"/>
<evidence type="ECO:0008006" key="5">
    <source>
        <dbReference type="Google" id="ProtNLM"/>
    </source>
</evidence>
<evidence type="ECO:0000313" key="4">
    <source>
        <dbReference type="EMBL" id="CAD8876660.1"/>
    </source>
</evidence>
<name>A0A7S1FN17_9STRA</name>
<dbReference type="Gene3D" id="1.25.10.10">
    <property type="entry name" value="Leucine-rich Repeat Variant"/>
    <property type="match status" value="1"/>
</dbReference>
<dbReference type="GO" id="GO:0030688">
    <property type="term" value="C:preribosome, small subunit precursor"/>
    <property type="evidence" value="ECO:0007669"/>
    <property type="project" value="TreeGrafter"/>
</dbReference>
<dbReference type="GO" id="GO:0005730">
    <property type="term" value="C:nucleolus"/>
    <property type="evidence" value="ECO:0007669"/>
    <property type="project" value="TreeGrafter"/>
</dbReference>
<dbReference type="GO" id="GO:0000472">
    <property type="term" value="P:endonucleolytic cleavage to generate mature 5'-end of SSU-rRNA from (SSU-rRNA, 5.8S rRNA, LSU-rRNA)"/>
    <property type="evidence" value="ECO:0007669"/>
    <property type="project" value="TreeGrafter"/>
</dbReference>
<dbReference type="GO" id="GO:0003723">
    <property type="term" value="F:RNA binding"/>
    <property type="evidence" value="ECO:0007669"/>
    <property type="project" value="InterPro"/>
</dbReference>
<reference evidence="4" key="1">
    <citation type="submission" date="2021-01" db="EMBL/GenBank/DDBJ databases">
        <authorList>
            <person name="Corre E."/>
            <person name="Pelletier E."/>
            <person name="Niang G."/>
            <person name="Scheremetjew M."/>
            <person name="Finn R."/>
            <person name="Kale V."/>
            <person name="Holt S."/>
            <person name="Cochrane G."/>
            <person name="Meng A."/>
            <person name="Brown T."/>
            <person name="Cohen L."/>
        </authorList>
    </citation>
    <scope>NUCLEOTIDE SEQUENCE</scope>
    <source>
        <strain evidence="4">308</strain>
    </source>
</reference>
<dbReference type="InterPro" id="IPR040000">
    <property type="entry name" value="NOP9"/>
</dbReference>
<evidence type="ECO:0000256" key="2">
    <source>
        <dbReference type="PROSITE-ProRule" id="PRU00317"/>
    </source>
</evidence>